<evidence type="ECO:0000313" key="1">
    <source>
        <dbReference type="EMBL" id="GAE27035.1"/>
    </source>
</evidence>
<sequence>MTTIEDVAKELEQFIGHHDLAEEWLHNDIVKMKIAMSYDDWLDDIDDHKLHLTLKEHIETCLDEPRYIGIDEKP</sequence>
<organism evidence="1 2">
    <name type="scientific">Halalkalibacter wakoensis JCM 9140</name>
    <dbReference type="NCBI Taxonomy" id="1236970"/>
    <lineage>
        <taxon>Bacteria</taxon>
        <taxon>Bacillati</taxon>
        <taxon>Bacillota</taxon>
        <taxon>Bacilli</taxon>
        <taxon>Bacillales</taxon>
        <taxon>Bacillaceae</taxon>
        <taxon>Halalkalibacter</taxon>
    </lineage>
</organism>
<keyword evidence="2" id="KW-1185">Reference proteome</keyword>
<protein>
    <submittedName>
        <fullName evidence="1">Uncharacterized protein</fullName>
    </submittedName>
</protein>
<proteinExistence type="predicted"/>
<evidence type="ECO:0000313" key="2">
    <source>
        <dbReference type="Proteomes" id="UP000018890"/>
    </source>
</evidence>
<dbReference type="AlphaFoldDB" id="W4Q514"/>
<accession>W4Q514</accession>
<dbReference type="EMBL" id="BAUT01000037">
    <property type="protein sequence ID" value="GAE27035.1"/>
    <property type="molecule type" value="Genomic_DNA"/>
</dbReference>
<comment type="caution">
    <text evidence="1">The sequence shown here is derived from an EMBL/GenBank/DDBJ whole genome shotgun (WGS) entry which is preliminary data.</text>
</comment>
<dbReference type="RefSeq" id="WP_034747610.1">
    <property type="nucleotide sequence ID" value="NZ_BAUT01000037.1"/>
</dbReference>
<name>W4Q514_9BACI</name>
<gene>
    <name evidence="1" type="ORF">JCM9140_3147</name>
</gene>
<dbReference type="Proteomes" id="UP000018890">
    <property type="component" value="Unassembled WGS sequence"/>
</dbReference>
<dbReference type="OrthoDB" id="1706280at2"/>
<reference evidence="1" key="1">
    <citation type="journal article" date="2014" name="Genome Announc.">
        <title>Draft Genome Sequences of Three Alkaliphilic Bacillus Strains, Bacillus wakoensis JCM 9140T, Bacillus akibai JCM 9157T, and Bacillus hemicellulosilyticus JCM 9152T.</title>
        <authorList>
            <person name="Yuki M."/>
            <person name="Oshima K."/>
            <person name="Suda W."/>
            <person name="Oshida Y."/>
            <person name="Kitamura K."/>
            <person name="Iida T."/>
            <person name="Hattori M."/>
            <person name="Ohkuma M."/>
        </authorList>
    </citation>
    <scope>NUCLEOTIDE SEQUENCE [LARGE SCALE GENOMIC DNA]</scope>
    <source>
        <strain evidence="1">JCM 9140</strain>
    </source>
</reference>